<dbReference type="Pfam" id="PF17164">
    <property type="entry name" value="DUF5122"/>
    <property type="match status" value="8"/>
</dbReference>
<evidence type="ECO:0000313" key="3">
    <source>
        <dbReference type="Proteomes" id="UP000664369"/>
    </source>
</evidence>
<dbReference type="InterPro" id="IPR026444">
    <property type="entry name" value="Secre_tail"/>
</dbReference>
<proteinExistence type="predicted"/>
<accession>A0ABS3QGV2</accession>
<dbReference type="SUPFAM" id="SSF63829">
    <property type="entry name" value="Calcium-dependent phosphotriesterase"/>
    <property type="match status" value="2"/>
</dbReference>
<reference evidence="2 3" key="1">
    <citation type="submission" date="2021-03" db="EMBL/GenBank/DDBJ databases">
        <authorList>
            <person name="Kim M.K."/>
        </authorList>
    </citation>
    <scope>NUCLEOTIDE SEQUENCE [LARGE SCALE GENOMIC DNA]</scope>
    <source>
        <strain evidence="2 3">BT442</strain>
    </source>
</reference>
<dbReference type="InterPro" id="IPR013431">
    <property type="entry name" value="Delta_60_rpt"/>
</dbReference>
<sequence>MAWAQGPNVDPGFQPTSVYKPAVVRQAIEQADGKRVLLGDMTRASGSPAKGLARLLAASNQSDAVFQTNVQALQGTVQYVVLLPNGQLLLTSSGALSLGSVTRQRLLRLNTDGTPDAGFDAGTGSWQAGGLNHVLAQPDGKLLVVGTFNVQLNGITVRNLLRLDVDGTLDTSFQTALGTGLNAAVNFVALQPDGKILVAGNFSQVDGLPRQGVARLLASGAPDASFTSPIPSNTTARALAVQPDGKVLVGGDANSAGGWLPLMRLLPSGVVDTGFQASAAFNFSSNSAFAPALLVQPDGNILVYTKASAYTGPSVGELVRLLPDGSLDPSFSNTARADASAFISSVQLLANGQLLVSATQSRYASTGGLRTGVALLQANGAIDSGFAPSLLTPAQVYDVVRLANGSYLAGGDFTEIDGQPIAYLAYLSANGVPDAALSAPMAPDNAVNSLLVQADGKVLVGGFFGRIAGSSRASVARLLPSGTLDTGFTSPFTTSPDAWTTVRHIARHPDGRVLVAGSLRLANGSTSVDVNGLYFLDGATGQLDVSMPHYVTGDMLVQPGGKIVIAGEATPAPGTNTYSVFRILADGSFDSPFPGIINNFTGSVPTVLAQDATGRLYVGGRSGISPTSTSFLQLLSVDGQPTAGGTGYLSAFSKINSVAVQPNGLILLGGLGSSSSLGLDRITSPGLADPTFTASNGPASAVNRLLVQADGAIMAAGSFTTVGGQAIGGLVRLLDANVLSISNQPLAARTQAWPVPAHNQLHLALDAARRPQRVELLDALGRVALAQAVSQAELTLDTSPLRAGHYVLRVQYANGPVTRRVVVE</sequence>
<gene>
    <name evidence="2" type="ORF">J4E00_15515</name>
</gene>
<dbReference type="NCBIfam" id="TIGR04183">
    <property type="entry name" value="Por_Secre_tail"/>
    <property type="match status" value="1"/>
</dbReference>
<evidence type="ECO:0000313" key="2">
    <source>
        <dbReference type="EMBL" id="MBO2010469.1"/>
    </source>
</evidence>
<evidence type="ECO:0000259" key="1">
    <source>
        <dbReference type="Pfam" id="PF18962"/>
    </source>
</evidence>
<protein>
    <submittedName>
        <fullName evidence="2">T9SS type A sorting domain-containing protein</fullName>
    </submittedName>
</protein>
<dbReference type="Proteomes" id="UP000664369">
    <property type="component" value="Unassembled WGS sequence"/>
</dbReference>
<feature type="domain" description="Secretion system C-terminal sorting" evidence="1">
    <location>
        <begin position="753"/>
        <end position="823"/>
    </location>
</feature>
<comment type="caution">
    <text evidence="2">The sequence shown here is derived from an EMBL/GenBank/DDBJ whole genome shotgun (WGS) entry which is preliminary data.</text>
</comment>
<name>A0ABS3QGV2_9BACT</name>
<dbReference type="EMBL" id="JAGETZ010000007">
    <property type="protein sequence ID" value="MBO2010469.1"/>
    <property type="molecule type" value="Genomic_DNA"/>
</dbReference>
<organism evidence="2 3">
    <name type="scientific">Hymenobacter negativus</name>
    <dbReference type="NCBI Taxonomy" id="2795026"/>
    <lineage>
        <taxon>Bacteria</taxon>
        <taxon>Pseudomonadati</taxon>
        <taxon>Bacteroidota</taxon>
        <taxon>Cytophagia</taxon>
        <taxon>Cytophagales</taxon>
        <taxon>Hymenobacteraceae</taxon>
        <taxon>Hymenobacter</taxon>
    </lineage>
</organism>
<dbReference type="Gene3D" id="2.80.10.50">
    <property type="match status" value="5"/>
</dbReference>
<keyword evidence="3" id="KW-1185">Reference proteome</keyword>
<dbReference type="Pfam" id="PF18962">
    <property type="entry name" value="Por_Secre_tail"/>
    <property type="match status" value="1"/>
</dbReference>
<dbReference type="NCBIfam" id="TIGR02608">
    <property type="entry name" value="delta_60_rpt"/>
    <property type="match status" value="8"/>
</dbReference>